<sequence length="173" mass="19144">EQDSFIEPYATTSQLRPRPNWQSEMGRRSSLPSFETLDYGDEEDIETQLSSSGKELGDVSAREDRGGHSDDLYAVPHRNQVPLLHEVDSEDDENISHQDGFPGSPPTPQRTQQKDGKHPVLNLKDEKPPLCEKPPPSPGPTLLQDLWGVAFLVGNVCGASVPLPEFLSCVQEE</sequence>
<feature type="non-terminal residue" evidence="2">
    <location>
        <position position="1"/>
    </location>
</feature>
<dbReference type="AlphaFoldDB" id="A0A2J8KSU3"/>
<evidence type="ECO:0000256" key="1">
    <source>
        <dbReference type="SAM" id="MobiDB-lite"/>
    </source>
</evidence>
<name>A0A2J8KSU3_PANTR</name>
<feature type="compositionally biased region" description="Basic and acidic residues" evidence="1">
    <location>
        <begin position="112"/>
        <end position="130"/>
    </location>
</feature>
<feature type="compositionally biased region" description="Basic and acidic residues" evidence="1">
    <location>
        <begin position="55"/>
        <end position="71"/>
    </location>
</feature>
<protein>
    <submittedName>
        <fullName evidence="2">CEP89 isoform 3</fullName>
    </submittedName>
</protein>
<dbReference type="GO" id="GO:0007268">
    <property type="term" value="P:chemical synaptic transmission"/>
    <property type="evidence" value="ECO:0007669"/>
    <property type="project" value="InterPro"/>
</dbReference>
<dbReference type="GO" id="GO:0005814">
    <property type="term" value="C:centriole"/>
    <property type="evidence" value="ECO:0007669"/>
    <property type="project" value="InterPro"/>
</dbReference>
<feature type="region of interest" description="Disordered" evidence="1">
    <location>
        <begin position="1"/>
        <end position="139"/>
    </location>
</feature>
<dbReference type="Proteomes" id="UP000236370">
    <property type="component" value="Unassembled WGS sequence"/>
</dbReference>
<dbReference type="GO" id="GO:0045202">
    <property type="term" value="C:synapse"/>
    <property type="evidence" value="ECO:0007669"/>
    <property type="project" value="GOC"/>
</dbReference>
<reference evidence="2 3" key="1">
    <citation type="submission" date="2017-12" db="EMBL/GenBank/DDBJ databases">
        <title>High-resolution comparative analysis of great ape genomes.</title>
        <authorList>
            <person name="Pollen A."/>
            <person name="Hastie A."/>
            <person name="Hormozdiari F."/>
            <person name="Dougherty M."/>
            <person name="Liu R."/>
            <person name="Chaisson M."/>
            <person name="Hoppe E."/>
            <person name="Hill C."/>
            <person name="Pang A."/>
            <person name="Hillier L."/>
            <person name="Baker C."/>
            <person name="Armstrong J."/>
            <person name="Shendure J."/>
            <person name="Paten B."/>
            <person name="Wilson R."/>
            <person name="Chao H."/>
            <person name="Schneider V."/>
            <person name="Ventura M."/>
            <person name="Kronenberg Z."/>
            <person name="Murali S."/>
            <person name="Gordon D."/>
            <person name="Cantsilieris S."/>
            <person name="Munson K."/>
            <person name="Nelson B."/>
            <person name="Raja A."/>
            <person name="Underwood J."/>
            <person name="Diekhans M."/>
            <person name="Fiddes I."/>
            <person name="Haussler D."/>
            <person name="Eichler E."/>
        </authorList>
    </citation>
    <scope>NUCLEOTIDE SEQUENCE [LARGE SCALE GENOMIC DNA]</scope>
    <source>
        <strain evidence="2">Yerkes chimp pedigree #C0471</strain>
    </source>
</reference>
<dbReference type="PANTHER" id="PTHR36170:SF1">
    <property type="entry name" value="CENTROSOMAL PROTEIN OF 89 KDA"/>
    <property type="match status" value="1"/>
</dbReference>
<proteinExistence type="predicted"/>
<evidence type="ECO:0000313" key="2">
    <source>
        <dbReference type="EMBL" id="PNI38089.1"/>
    </source>
</evidence>
<evidence type="ECO:0000313" key="3">
    <source>
        <dbReference type="Proteomes" id="UP000236370"/>
    </source>
</evidence>
<dbReference type="GO" id="GO:0007005">
    <property type="term" value="P:mitochondrion organization"/>
    <property type="evidence" value="ECO:0007669"/>
    <property type="project" value="InterPro"/>
</dbReference>
<dbReference type="PANTHER" id="PTHR36170">
    <property type="entry name" value="CENTROSOMAL PROTEIN OF 89 KDA"/>
    <property type="match status" value="1"/>
</dbReference>
<comment type="caution">
    <text evidence="2">The sequence shown here is derived from an EMBL/GenBank/DDBJ whole genome shotgun (WGS) entry which is preliminary data.</text>
</comment>
<dbReference type="InterPro" id="IPR033545">
    <property type="entry name" value="CEP89"/>
</dbReference>
<dbReference type="EMBL" id="NBAG03000344">
    <property type="protein sequence ID" value="PNI38089.1"/>
    <property type="molecule type" value="Genomic_DNA"/>
</dbReference>
<organism evidence="2 3">
    <name type="scientific">Pan troglodytes</name>
    <name type="common">Chimpanzee</name>
    <dbReference type="NCBI Taxonomy" id="9598"/>
    <lineage>
        <taxon>Eukaryota</taxon>
        <taxon>Metazoa</taxon>
        <taxon>Chordata</taxon>
        <taxon>Craniata</taxon>
        <taxon>Vertebrata</taxon>
        <taxon>Euteleostomi</taxon>
        <taxon>Mammalia</taxon>
        <taxon>Eutheria</taxon>
        <taxon>Euarchontoglires</taxon>
        <taxon>Primates</taxon>
        <taxon>Haplorrhini</taxon>
        <taxon>Catarrhini</taxon>
        <taxon>Hominidae</taxon>
        <taxon>Pan</taxon>
    </lineage>
</organism>
<accession>A0A2J8KSU3</accession>
<feature type="compositionally biased region" description="Polar residues" evidence="1">
    <location>
        <begin position="10"/>
        <end position="23"/>
    </location>
</feature>
<dbReference type="GO" id="GO:0060271">
    <property type="term" value="P:cilium assembly"/>
    <property type="evidence" value="ECO:0007669"/>
    <property type="project" value="InterPro"/>
</dbReference>
<gene>
    <name evidence="2" type="ORF">CK820_G0036530</name>
</gene>